<dbReference type="AlphaFoldDB" id="A0A857DDW8"/>
<evidence type="ECO:0000313" key="2">
    <source>
        <dbReference type="Proteomes" id="UP000430508"/>
    </source>
</evidence>
<evidence type="ECO:0000313" key="1">
    <source>
        <dbReference type="EMBL" id="QGZ99439.1"/>
    </source>
</evidence>
<organism evidence="1 2">
    <name type="scientific">Dehalobacter restrictus</name>
    <dbReference type="NCBI Taxonomy" id="55583"/>
    <lineage>
        <taxon>Bacteria</taxon>
        <taxon>Bacillati</taxon>
        <taxon>Bacillota</taxon>
        <taxon>Clostridia</taxon>
        <taxon>Eubacteriales</taxon>
        <taxon>Desulfitobacteriaceae</taxon>
        <taxon>Dehalobacter</taxon>
    </lineage>
</organism>
<dbReference type="EMBL" id="CP046996">
    <property type="protein sequence ID" value="QGZ99439.1"/>
    <property type="molecule type" value="Genomic_DNA"/>
</dbReference>
<dbReference type="RefSeq" id="WP_158208127.1">
    <property type="nucleotide sequence ID" value="NZ_CP046996.1"/>
</dbReference>
<sequence>MYFINEDKHVVYETVLGGYQYYNPLKMCNLVSETDTQKVFQWQIFEADEQKYIDDTTNNTVINIDGTDYTPTNGQVIILKG</sequence>
<dbReference type="Proteomes" id="UP000430508">
    <property type="component" value="Chromosome"/>
</dbReference>
<reference evidence="1 2" key="1">
    <citation type="submission" date="2019-12" db="EMBL/GenBank/DDBJ databases">
        <title>Sequence classification of anaerobic respiratory reductive dehalogenases: First we see many, then we see few.</title>
        <authorList>
            <person name="Molenda O."/>
            <person name="Puentes Jacome L.A."/>
            <person name="Cao X."/>
            <person name="Nesbo C.L."/>
            <person name="Tang S."/>
            <person name="Morson N."/>
            <person name="Patron J."/>
            <person name="Lomheim L."/>
            <person name="Wishart D.S."/>
            <person name="Edwards E.A."/>
        </authorList>
    </citation>
    <scope>NUCLEOTIDE SEQUENCE [LARGE SCALE GENOMIC DNA]</scope>
    <source>
        <strain evidence="1 2">12DCA</strain>
    </source>
</reference>
<gene>
    <name evidence="1" type="ORF">GQ588_01535</name>
</gene>
<accession>A0A857DDW8</accession>
<name>A0A857DDW8_9FIRM</name>
<proteinExistence type="predicted"/>
<protein>
    <submittedName>
        <fullName evidence="1">Uncharacterized protein</fullName>
    </submittedName>
</protein>